<dbReference type="InterPro" id="IPR011004">
    <property type="entry name" value="Trimer_LpxA-like_sf"/>
</dbReference>
<evidence type="ECO:0000313" key="3">
    <source>
        <dbReference type="EMBL" id="MBB6327739.1"/>
    </source>
</evidence>
<comment type="similarity">
    <text evidence="1">Belongs to the transferase hexapeptide repeat family.</text>
</comment>
<gene>
    <name evidence="3" type="ORF">FHS59_003382</name>
</gene>
<evidence type="ECO:0000256" key="1">
    <source>
        <dbReference type="ARBA" id="ARBA00007274"/>
    </source>
</evidence>
<proteinExistence type="inferred from homology"/>
<dbReference type="PANTHER" id="PTHR23416:SF23">
    <property type="entry name" value="ACETYLTRANSFERASE C18B11.09C-RELATED"/>
    <property type="match status" value="1"/>
</dbReference>
<dbReference type="PANTHER" id="PTHR23416">
    <property type="entry name" value="SIALIC ACID SYNTHASE-RELATED"/>
    <property type="match status" value="1"/>
</dbReference>
<dbReference type="Pfam" id="PF00132">
    <property type="entry name" value="Hexapep"/>
    <property type="match status" value="1"/>
</dbReference>
<evidence type="ECO:0000313" key="4">
    <source>
        <dbReference type="Proteomes" id="UP000588604"/>
    </source>
</evidence>
<dbReference type="InterPro" id="IPR051159">
    <property type="entry name" value="Hexapeptide_acetyltransf"/>
</dbReference>
<name>A0A841MQ70_9BACT</name>
<keyword evidence="4" id="KW-1185">Reference proteome</keyword>
<dbReference type="Proteomes" id="UP000588604">
    <property type="component" value="Unassembled WGS sequence"/>
</dbReference>
<dbReference type="GO" id="GO:0008374">
    <property type="term" value="F:O-acyltransferase activity"/>
    <property type="evidence" value="ECO:0007669"/>
    <property type="project" value="TreeGrafter"/>
</dbReference>
<comment type="caution">
    <text evidence="3">The sequence shown here is derived from an EMBL/GenBank/DDBJ whole genome shotgun (WGS) entry which is preliminary data.</text>
</comment>
<dbReference type="EMBL" id="JACIJO010000003">
    <property type="protein sequence ID" value="MBB6327739.1"/>
    <property type="molecule type" value="Genomic_DNA"/>
</dbReference>
<dbReference type="Gene3D" id="2.160.10.10">
    <property type="entry name" value="Hexapeptide repeat proteins"/>
    <property type="match status" value="1"/>
</dbReference>
<dbReference type="SUPFAM" id="SSF51161">
    <property type="entry name" value="Trimeric LpxA-like enzymes"/>
    <property type="match status" value="1"/>
</dbReference>
<accession>A0A841MQ70</accession>
<dbReference type="AlphaFoldDB" id="A0A841MQ70"/>
<dbReference type="InterPro" id="IPR001451">
    <property type="entry name" value="Hexapep"/>
</dbReference>
<dbReference type="CDD" id="cd04647">
    <property type="entry name" value="LbH_MAT_like"/>
    <property type="match status" value="1"/>
</dbReference>
<organism evidence="3 4">
    <name type="scientific">Algoriphagus iocasae</name>
    <dbReference type="NCBI Taxonomy" id="1836499"/>
    <lineage>
        <taxon>Bacteria</taxon>
        <taxon>Pseudomonadati</taxon>
        <taxon>Bacteroidota</taxon>
        <taxon>Cytophagia</taxon>
        <taxon>Cytophagales</taxon>
        <taxon>Cyclobacteriaceae</taxon>
        <taxon>Algoriphagus</taxon>
    </lineage>
</organism>
<protein>
    <submittedName>
        <fullName evidence="3">Acetyltransferase-like isoleucine patch superfamily enzyme</fullName>
    </submittedName>
</protein>
<keyword evidence="2 3" id="KW-0808">Transferase</keyword>
<reference evidence="3 4" key="1">
    <citation type="submission" date="2020-08" db="EMBL/GenBank/DDBJ databases">
        <title>Genomic Encyclopedia of Type Strains, Phase IV (KMG-IV): sequencing the most valuable type-strain genomes for metagenomic binning, comparative biology and taxonomic classification.</title>
        <authorList>
            <person name="Goeker M."/>
        </authorList>
    </citation>
    <scope>NUCLEOTIDE SEQUENCE [LARGE SCALE GENOMIC DNA]</scope>
    <source>
        <strain evidence="3 4">DSM 102044</strain>
    </source>
</reference>
<evidence type="ECO:0000256" key="2">
    <source>
        <dbReference type="ARBA" id="ARBA00022679"/>
    </source>
</evidence>
<sequence length="174" mass="19553">MNIYKYLRHHFRAYKKKSRIKYHTRQAKKVLGAFGEGLKVNFKCVFNENVFLGNNCHFNGIEIPKGGIVKIGDNFHSGKSCMILSKNHNYEGSKIPYDNTYIIKNITIEDNVWLGNNVIVLGGVTIGEGAIIQAGAVVVKDIPAYSIAGGNPAKVFKKRDIEHYLRLKKEGAFH</sequence>
<dbReference type="GO" id="GO:0005829">
    <property type="term" value="C:cytosol"/>
    <property type="evidence" value="ECO:0007669"/>
    <property type="project" value="TreeGrafter"/>
</dbReference>
<dbReference type="RefSeq" id="WP_184496500.1">
    <property type="nucleotide sequence ID" value="NZ_JACIJO010000003.1"/>
</dbReference>